<dbReference type="InterPro" id="IPR033140">
    <property type="entry name" value="Lipase_GDXG_put_SER_AS"/>
</dbReference>
<dbReference type="PANTHER" id="PTHR48081">
    <property type="entry name" value="AB HYDROLASE SUPERFAMILY PROTEIN C4A8.06C"/>
    <property type="match status" value="1"/>
</dbReference>
<dbReference type="SUPFAM" id="SSF53474">
    <property type="entry name" value="alpha/beta-Hydrolases"/>
    <property type="match status" value="1"/>
</dbReference>
<evidence type="ECO:0000256" key="2">
    <source>
        <dbReference type="ARBA" id="ARBA00022801"/>
    </source>
</evidence>
<name>I7FP67_MYCS2</name>
<evidence type="ECO:0000256" key="3">
    <source>
        <dbReference type="PROSITE-ProRule" id="PRU10038"/>
    </source>
</evidence>
<dbReference type="InterPro" id="IPR029058">
    <property type="entry name" value="AB_hydrolase_fold"/>
</dbReference>
<dbReference type="EC" id="3.1.1.3" evidence="5"/>
<dbReference type="Gene3D" id="3.40.50.1820">
    <property type="entry name" value="alpha/beta hydrolase"/>
    <property type="match status" value="1"/>
</dbReference>
<dbReference type="PANTHER" id="PTHR48081:SF8">
    <property type="entry name" value="ALPHA_BETA HYDROLASE FOLD-3 DOMAIN-CONTAINING PROTEIN-RELATED"/>
    <property type="match status" value="1"/>
</dbReference>
<proteinExistence type="inferred from homology"/>
<protein>
    <submittedName>
        <fullName evidence="5">Esterase/lipase</fullName>
        <ecNumber evidence="5">3.1.1.3</ecNumber>
    </submittedName>
</protein>
<dbReference type="PATRIC" id="fig|246196.56.peg.4149"/>
<sequence length="380" mass="41802">MLPDPMIATFTLSMVSPDCSPDFGQFSMLARAAAVYQRFAYSHFGFHEWTPQIDRHSLTLKPALQQQDRRSVVTLDEPTRAFLERATATPPLPPGSLPLKEFRAAVESLRPSTFDRIELAEVRDLTCPGPGATTVSARFYRPEAGTSAPLVVWAHGGQWVRTTVDLLDTFFRHVAHRSGCAVLAVDYEHAPESRFPAQIEQIYAAALWAQEQNGQLDCDTGRLAIAGDSSGANLAAAVALLARERGRLQFQHQLLLVPLLDTLFDSASWRELGQDYLLSVEQLTWALRNYAPGVDRRHPLLSPLHAEDLSALPPTTIIVGEFDPLRDDGLAYARRLEADGVAVKTIDVESLLHHAMVIPKALPQGRVAVEAAADALANCW</sequence>
<dbReference type="Pfam" id="PF07859">
    <property type="entry name" value="Abhydrolase_3"/>
    <property type="match status" value="1"/>
</dbReference>
<evidence type="ECO:0000313" key="6">
    <source>
        <dbReference type="Proteomes" id="UP000006158"/>
    </source>
</evidence>
<feature type="active site" evidence="3">
    <location>
        <position position="229"/>
    </location>
</feature>
<comment type="similarity">
    <text evidence="1">Belongs to the 'GDXG' lipolytic enzyme family.</text>
</comment>
<dbReference type="InterPro" id="IPR013094">
    <property type="entry name" value="AB_hydrolase_3"/>
</dbReference>
<dbReference type="AlphaFoldDB" id="I7FP67"/>
<dbReference type="GO" id="GO:0004806">
    <property type="term" value="F:triacylglycerol lipase activity"/>
    <property type="evidence" value="ECO:0007669"/>
    <property type="project" value="UniProtKB-EC"/>
</dbReference>
<organism evidence="5 6">
    <name type="scientific">Mycolicibacterium smegmatis (strain ATCC 700084 / mc(2)155)</name>
    <name type="common">Mycobacterium smegmatis</name>
    <dbReference type="NCBI Taxonomy" id="246196"/>
    <lineage>
        <taxon>Bacteria</taxon>
        <taxon>Bacillati</taxon>
        <taxon>Actinomycetota</taxon>
        <taxon>Actinomycetes</taxon>
        <taxon>Mycobacteriales</taxon>
        <taxon>Mycobacteriaceae</taxon>
        <taxon>Mycolicibacterium</taxon>
    </lineage>
</organism>
<reference evidence="5 6" key="1">
    <citation type="journal article" date="2007" name="Genome Biol.">
        <title>Interrupted coding sequences in Mycobacterium smegmatis: authentic mutations or sequencing errors?</title>
        <authorList>
            <person name="Deshayes C."/>
            <person name="Perrodou E."/>
            <person name="Gallien S."/>
            <person name="Euphrasie D."/>
            <person name="Schaeffer C."/>
            <person name="Van-Dorsselaer A."/>
            <person name="Poch O."/>
            <person name="Lecompte O."/>
            <person name="Reyrat J.M."/>
        </authorList>
    </citation>
    <scope>NUCLEOTIDE SEQUENCE [LARGE SCALE GENOMIC DNA]</scope>
    <source>
        <strain evidence="6">ATCC 700084 / mc(2)155</strain>
    </source>
</reference>
<feature type="domain" description="Alpha/beta hydrolase fold-3" evidence="4">
    <location>
        <begin position="151"/>
        <end position="355"/>
    </location>
</feature>
<keyword evidence="2 5" id="KW-0378">Hydrolase</keyword>
<evidence type="ECO:0000256" key="1">
    <source>
        <dbReference type="ARBA" id="ARBA00010515"/>
    </source>
</evidence>
<dbReference type="EMBL" id="CP001663">
    <property type="protein sequence ID" value="AFP40508.1"/>
    <property type="molecule type" value="Genomic_DNA"/>
</dbReference>
<dbReference type="KEGG" id="msg:MSMEI_4050"/>
<accession>I7FP67</accession>
<dbReference type="Proteomes" id="UP000006158">
    <property type="component" value="Chromosome"/>
</dbReference>
<reference evidence="5 6" key="2">
    <citation type="journal article" date="2009" name="Genome Res.">
        <title>Ortho-proteogenomics: multiple proteomes investigation through orthology and a new MS-based protocol.</title>
        <authorList>
            <person name="Gallien S."/>
            <person name="Perrodou E."/>
            <person name="Carapito C."/>
            <person name="Deshayes C."/>
            <person name="Reyrat J.M."/>
            <person name="Van Dorsselaer A."/>
            <person name="Poch O."/>
            <person name="Schaeffer C."/>
            <person name="Lecompte O."/>
        </authorList>
    </citation>
    <scope>NUCLEOTIDE SEQUENCE [LARGE SCALE GENOMIC DNA]</scope>
    <source>
        <strain evidence="6">ATCC 700084 / mc(2)155</strain>
    </source>
</reference>
<evidence type="ECO:0000259" key="4">
    <source>
        <dbReference type="Pfam" id="PF07859"/>
    </source>
</evidence>
<evidence type="ECO:0000313" key="5">
    <source>
        <dbReference type="EMBL" id="AFP40508.1"/>
    </source>
</evidence>
<dbReference type="InterPro" id="IPR050300">
    <property type="entry name" value="GDXG_lipolytic_enzyme"/>
</dbReference>
<dbReference type="PROSITE" id="PS01174">
    <property type="entry name" value="LIPASE_GDXG_SER"/>
    <property type="match status" value="1"/>
</dbReference>
<gene>
    <name evidence="5" type="primary">lipH</name>
    <name evidence="5" type="ordered locus">MSMEI_4050</name>
</gene>